<dbReference type="InterPro" id="IPR038765">
    <property type="entry name" value="Papain-like_cys_pep_sf"/>
</dbReference>
<dbReference type="Pfam" id="PF00443">
    <property type="entry name" value="UCH"/>
    <property type="match status" value="1"/>
</dbReference>
<dbReference type="Gene3D" id="3.90.70.10">
    <property type="entry name" value="Cysteine proteinases"/>
    <property type="match status" value="2"/>
</dbReference>
<evidence type="ECO:0000259" key="5">
    <source>
        <dbReference type="PROSITE" id="PS50235"/>
    </source>
</evidence>
<dbReference type="GO" id="GO:0005509">
    <property type="term" value="F:calcium ion binding"/>
    <property type="evidence" value="ECO:0007669"/>
    <property type="project" value="InterPro"/>
</dbReference>
<evidence type="ECO:0000256" key="3">
    <source>
        <dbReference type="ARBA" id="ARBA00022837"/>
    </source>
</evidence>
<accession>A0A5K3F5L8</accession>
<dbReference type="InterPro" id="IPR011992">
    <property type="entry name" value="EF-hand-dom_pair"/>
</dbReference>
<evidence type="ECO:0000313" key="6">
    <source>
        <dbReference type="WBParaSite" id="MCU_005032-RA"/>
    </source>
</evidence>
<evidence type="ECO:0000259" key="4">
    <source>
        <dbReference type="PROSITE" id="PS50222"/>
    </source>
</evidence>
<dbReference type="GO" id="GO:0016579">
    <property type="term" value="P:protein deubiquitination"/>
    <property type="evidence" value="ECO:0007669"/>
    <property type="project" value="InterPro"/>
</dbReference>
<dbReference type="InterPro" id="IPR018200">
    <property type="entry name" value="USP_CS"/>
</dbReference>
<dbReference type="CDD" id="cd02257">
    <property type="entry name" value="Peptidase_C19"/>
    <property type="match status" value="1"/>
</dbReference>
<feature type="domain" description="USP" evidence="5">
    <location>
        <begin position="851"/>
        <end position="1467"/>
    </location>
</feature>
<dbReference type="EC" id="3.4.19.12" evidence="2"/>
<comment type="catalytic activity">
    <reaction evidence="1">
        <text>Thiol-dependent hydrolysis of ester, thioester, amide, peptide and isopeptide bonds formed by the C-terminal Gly of ubiquitin (a 76-residue protein attached to proteins as an intracellular targeting signal).</text>
        <dbReference type="EC" id="3.4.19.12"/>
    </reaction>
</comment>
<dbReference type="PROSITE" id="PS50235">
    <property type="entry name" value="USP_3"/>
    <property type="match status" value="1"/>
</dbReference>
<dbReference type="WBParaSite" id="MCU_005032-RA">
    <property type="protein sequence ID" value="MCU_005032-RA"/>
    <property type="gene ID" value="MCU_005032"/>
</dbReference>
<dbReference type="PANTHER" id="PTHR21646">
    <property type="entry name" value="UBIQUITIN CARBOXYL-TERMINAL HYDROLASE"/>
    <property type="match status" value="1"/>
</dbReference>
<dbReference type="WBParaSite" id="MCU_005032-RB">
    <property type="protein sequence ID" value="MCU_005032-RB"/>
    <property type="gene ID" value="MCU_005032"/>
</dbReference>
<dbReference type="SUPFAM" id="SSF54001">
    <property type="entry name" value="Cysteine proteinases"/>
    <property type="match status" value="1"/>
</dbReference>
<keyword evidence="3" id="KW-0106">Calcium</keyword>
<reference evidence="6 7" key="1">
    <citation type="submission" date="2019-11" db="UniProtKB">
        <authorList>
            <consortium name="WormBaseParasite"/>
        </authorList>
    </citation>
    <scope>IDENTIFICATION</scope>
</reference>
<dbReference type="InterPro" id="IPR001394">
    <property type="entry name" value="Peptidase_C19_UCH"/>
</dbReference>
<sequence length="1472" mass="167704">MGAFNNLFTDEIDGPKLSQNQLLKIHVIFDALQNEKEILPFSKFTDLLGRFVPPGVIVTFFTSHKQSTESISLDLFERVMRFLLNGTNQDKTHALFIYYAGGKTHLKKEHIKKIVEEQEKGTTNDLEPLFGYDALQYDVFEAFFLKHPKATFMSTWLLKSHFTLLSLTLPLPTKIHMMSLSSDIPETAISSLHMEFRNIAGEENALISLSLFKKYLQDQLPDFFITSLFNFFDLNHDGYIDSGEFFQGVSTLCYSTESKFSKCIYRMFSKPKPSGATFDNKGFEHTVRRFVPPHIIPGSLFSLVNTKSFASTSDLSSWPSENLTWQYLVKFIKAVGHTIFGPPPRTQSEANENIMIWLYYIIQQKSEPGSQWYIASLEWQPSTTTQKLAAILQPPEQLWRTGAYHPVSMYQRLITTSLPHVKDSLLNEPVLQRNRLKSLSCEEDLSDSSKLSQVKLYRYRRHFHWFSDRMLRHRLPGGDKDHNFRRSLISKKISRRSLLSGSNSNLQIETPLDQTPVLRAAKSVDESLGVSRFQSMCSSFGTEDRQDLFVAVDWWLSRRIPQWYSTNPIPIPSYLVLYAPDATAPAKETLEIHPLKVLVRWTAGVTLRVSPAPIVNTASKGPKATRVPNSPINRKIKENMGSLSRLNRRLSRKESEVLAPSPGGSTKVGASALHRDLEFTSKARSVSASGLKPACIFVLPQKLSAHGLYFAFSRCHSMSEVSASIIKLFQSYLNSDLTSDNFRIWFVNRPVSNSMLSKPYSKQWTGTHDEVATNKQETKHVALTAVNLEASKDQQLAEFLATQIQSSQHVKELLDPMAATSETFEFVVECKNQFLLWPLGQQPREGVVPLVGLKNMGNTCYLNSVIQCLHMTPSLTDRIRKHLTPETKLSKKYIKLMDKMEKKEHMVLCPQALRSVFVQRCPQFNSFSQQDAQEFLTILIDLLNEELKKKATSTLSRKISAAQPGGMHGTFSPRQRVSASSQAWENFCLENDSPVTSTFYGLFESRCQFRDCGHESSVFDPFSSLTLPFPMAETHLVTIKVVPFFGAVPEIVHVQTSGPEESSYVRHELSRKYSCLPTQLFFCVLSKGVIMKCSIEPELPGPTSELWAFILSQRPPLNREKLTSVPSKILTIVAQNRVLVPFEYPLFKETSVKPELFGIPNVLQVSASSTNRELYWLVERCIHRFHQSSRKPELHEGCRRAASKWHTLHLDGIYRPSSRPCSASDWSVSDSGEYIFELKTVSRPWWMCSRCPWSKMCYGCSIPCDSNNLSLVHSRDGCVYLTIDWNLAAYVNEYQLAQQMVVRRRDTFEEDLPPAKRPIQLTSLLNNFFGEESVQEEQGVVCEPCGSKKSFAKSIAICNLPDTLLISLKRFQATRHGWRKSSRDVCFPLTSLDMRPYLATDSSDSDDAVYDLYAVVNHVGNLDEGHYYAFVRNEDERWFQVNDTECCEIKRDSVVTPHAYVLFYQRRKAVER</sequence>
<dbReference type="InterPro" id="IPR002048">
    <property type="entry name" value="EF_hand_dom"/>
</dbReference>
<dbReference type="InterPro" id="IPR018247">
    <property type="entry name" value="EF_Hand_1_Ca_BS"/>
</dbReference>
<name>A0A5K3F5L8_MESCO</name>
<dbReference type="PROSITE" id="PS00973">
    <property type="entry name" value="USP_2"/>
    <property type="match status" value="1"/>
</dbReference>
<organism evidence="7">
    <name type="scientific">Mesocestoides corti</name>
    <name type="common">Flatworm</name>
    <dbReference type="NCBI Taxonomy" id="53468"/>
    <lineage>
        <taxon>Eukaryota</taxon>
        <taxon>Metazoa</taxon>
        <taxon>Spiralia</taxon>
        <taxon>Lophotrochozoa</taxon>
        <taxon>Platyhelminthes</taxon>
        <taxon>Cestoda</taxon>
        <taxon>Eucestoda</taxon>
        <taxon>Cyclophyllidea</taxon>
        <taxon>Mesocestoididae</taxon>
        <taxon>Mesocestoides</taxon>
    </lineage>
</organism>
<dbReference type="InterPro" id="IPR028889">
    <property type="entry name" value="USP"/>
</dbReference>
<protein>
    <recommendedName>
        <fullName evidence="2">ubiquitinyl hydrolase 1</fullName>
        <ecNumber evidence="2">3.4.19.12</ecNumber>
    </recommendedName>
</protein>
<feature type="domain" description="EF-hand" evidence="4">
    <location>
        <begin position="220"/>
        <end position="255"/>
    </location>
</feature>
<evidence type="ECO:0000256" key="1">
    <source>
        <dbReference type="ARBA" id="ARBA00000707"/>
    </source>
</evidence>
<evidence type="ECO:0000313" key="7">
    <source>
        <dbReference type="WBParaSite" id="MCU_005032-RB"/>
    </source>
</evidence>
<dbReference type="InterPro" id="IPR050185">
    <property type="entry name" value="Ub_carboxyl-term_hydrolase"/>
</dbReference>
<dbReference type="SUPFAM" id="SSF47473">
    <property type="entry name" value="EF-hand"/>
    <property type="match status" value="1"/>
</dbReference>
<evidence type="ECO:0000256" key="2">
    <source>
        <dbReference type="ARBA" id="ARBA00012759"/>
    </source>
</evidence>
<dbReference type="PROSITE" id="PS00972">
    <property type="entry name" value="USP_1"/>
    <property type="match status" value="1"/>
</dbReference>
<dbReference type="GO" id="GO:0004843">
    <property type="term" value="F:cysteine-type deubiquitinase activity"/>
    <property type="evidence" value="ECO:0007669"/>
    <property type="project" value="UniProtKB-EC"/>
</dbReference>
<dbReference type="PROSITE" id="PS00018">
    <property type="entry name" value="EF_HAND_1"/>
    <property type="match status" value="1"/>
</dbReference>
<proteinExistence type="predicted"/>
<dbReference type="PROSITE" id="PS50222">
    <property type="entry name" value="EF_HAND_2"/>
    <property type="match status" value="1"/>
</dbReference>
<dbReference type="Gene3D" id="1.10.238.10">
    <property type="entry name" value="EF-hand"/>
    <property type="match status" value="1"/>
</dbReference>